<keyword evidence="4" id="KW-1185">Reference proteome</keyword>
<proteinExistence type="predicted"/>
<feature type="domain" description="Serine hydrolase" evidence="2">
    <location>
        <begin position="7"/>
        <end position="231"/>
    </location>
</feature>
<dbReference type="InterPro" id="IPR005645">
    <property type="entry name" value="FSH-like_dom"/>
</dbReference>
<organism evidence="3 4">
    <name type="scientific">Zygosaccharomyces bailii (strain CLIB 213 / ATCC 58445 / CBS 680 / BCRC 21525 / NBRC 1098 / NCYC 1416 / NRRL Y-2227)</name>
    <dbReference type="NCBI Taxonomy" id="1333698"/>
    <lineage>
        <taxon>Eukaryota</taxon>
        <taxon>Fungi</taxon>
        <taxon>Dikarya</taxon>
        <taxon>Ascomycota</taxon>
        <taxon>Saccharomycotina</taxon>
        <taxon>Saccharomycetes</taxon>
        <taxon>Saccharomycetales</taxon>
        <taxon>Saccharomycetaceae</taxon>
        <taxon>Zygosaccharomyces</taxon>
    </lineage>
</organism>
<dbReference type="AlphaFoldDB" id="A0A8J2T3U9"/>
<dbReference type="Proteomes" id="UP000019375">
    <property type="component" value="Unassembled WGS sequence"/>
</dbReference>
<dbReference type="SUPFAM" id="SSF53474">
    <property type="entry name" value="alpha/beta-Hydrolases"/>
    <property type="match status" value="1"/>
</dbReference>
<dbReference type="InterPro" id="IPR050593">
    <property type="entry name" value="LovG"/>
</dbReference>
<dbReference type="Pfam" id="PF03959">
    <property type="entry name" value="FSH1"/>
    <property type="match status" value="1"/>
</dbReference>
<protein>
    <submittedName>
        <fullName evidence="3">BN860_02454g1_1</fullName>
    </submittedName>
</protein>
<evidence type="ECO:0000256" key="1">
    <source>
        <dbReference type="ARBA" id="ARBA00022801"/>
    </source>
</evidence>
<evidence type="ECO:0000313" key="3">
    <source>
        <dbReference type="EMBL" id="CDF87263.1"/>
    </source>
</evidence>
<sequence length="279" mass="31553">MSVMGQPRKKILMLHGFVQSGKIFSSKTGGLRKGLNKLGFDLYYPTAPLVVTKEELNAIHNINKGSGKQKDVASEFSTTNDSADEYTGWWKRKSQDKTDFDIEQHVFSYLHDYVIENGPFEGIVGFSQGAAFAGYLLTNFNKLLNLTEENQPSFKFFVAFSGFRLEAFHLQESYEEHPITVPSLHVLGEQDTVVTEARVLSLYNSCQKEDRILLRHPGGHFVPNSKKFVAQVCNWIQMIDKEPNETYSEKNKINPMQPDLGDDLLDAIDSMMGSVKIKD</sequence>
<dbReference type="GO" id="GO:0005634">
    <property type="term" value="C:nucleus"/>
    <property type="evidence" value="ECO:0007669"/>
    <property type="project" value="TreeGrafter"/>
</dbReference>
<dbReference type="PANTHER" id="PTHR48070">
    <property type="entry name" value="ESTERASE OVCA2"/>
    <property type="match status" value="1"/>
</dbReference>
<dbReference type="PANTHER" id="PTHR48070:SF6">
    <property type="entry name" value="ESTERASE OVCA2"/>
    <property type="match status" value="1"/>
</dbReference>
<evidence type="ECO:0000313" key="4">
    <source>
        <dbReference type="Proteomes" id="UP000019375"/>
    </source>
</evidence>
<dbReference type="Gene3D" id="3.40.50.1820">
    <property type="entry name" value="alpha/beta hydrolase"/>
    <property type="match status" value="1"/>
</dbReference>
<dbReference type="GO" id="GO:0005737">
    <property type="term" value="C:cytoplasm"/>
    <property type="evidence" value="ECO:0007669"/>
    <property type="project" value="TreeGrafter"/>
</dbReference>
<dbReference type="GO" id="GO:0016787">
    <property type="term" value="F:hydrolase activity"/>
    <property type="evidence" value="ECO:0007669"/>
    <property type="project" value="UniProtKB-KW"/>
</dbReference>
<dbReference type="InterPro" id="IPR029058">
    <property type="entry name" value="AB_hydrolase_fold"/>
</dbReference>
<accession>A0A8J2T3U9</accession>
<reference evidence="4" key="1">
    <citation type="journal article" date="2013" name="Genome Announc.">
        <title>Genome sequence of the food spoilage yeast Zygosaccharomyces bailii CLIB 213(T).</title>
        <authorList>
            <person name="Galeote V."/>
            <person name="Bigey F."/>
            <person name="Devillers H."/>
            <person name="Neuveglise C."/>
            <person name="Dequin S."/>
        </authorList>
    </citation>
    <scope>NUCLEOTIDE SEQUENCE [LARGE SCALE GENOMIC DNA]</scope>
    <source>
        <strain evidence="4">CLIB 213 / ATCC 58445 / CBS 680 / CCRC 21525 / NBRC 1098 / NCYC 1416 / NRRL Y-2227</strain>
    </source>
</reference>
<gene>
    <name evidence="3" type="ORF">BN860_02454g</name>
</gene>
<keyword evidence="1" id="KW-0378">Hydrolase</keyword>
<name>A0A8J2T3U9_ZYGB2</name>
<dbReference type="OrthoDB" id="2094269at2759"/>
<dbReference type="EMBL" id="HG316454">
    <property type="protein sequence ID" value="CDF87263.1"/>
    <property type="molecule type" value="Genomic_DNA"/>
</dbReference>
<dbReference type="FunFam" id="3.40.50.1820:FF:000073">
    <property type="entry name" value="esterase OVCA2 isoform X6"/>
    <property type="match status" value="1"/>
</dbReference>
<evidence type="ECO:0000259" key="2">
    <source>
        <dbReference type="Pfam" id="PF03959"/>
    </source>
</evidence>